<proteinExistence type="predicted"/>
<evidence type="ECO:0000313" key="1">
    <source>
        <dbReference type="EMBL" id="MFC5007495.1"/>
    </source>
</evidence>
<name>A0ABV9WIN9_9ACTN</name>
<comment type="caution">
    <text evidence="1">The sequence shown here is derived from an EMBL/GenBank/DDBJ whole genome shotgun (WGS) entry which is preliminary data.</text>
</comment>
<evidence type="ECO:0000313" key="2">
    <source>
        <dbReference type="Proteomes" id="UP001595912"/>
    </source>
</evidence>
<gene>
    <name evidence="1" type="ORF">ACFPIJ_58015</name>
</gene>
<dbReference type="Proteomes" id="UP001595912">
    <property type="component" value="Unassembled WGS sequence"/>
</dbReference>
<organism evidence="1 2">
    <name type="scientific">Dactylosporangium cerinum</name>
    <dbReference type="NCBI Taxonomy" id="1434730"/>
    <lineage>
        <taxon>Bacteria</taxon>
        <taxon>Bacillati</taxon>
        <taxon>Actinomycetota</taxon>
        <taxon>Actinomycetes</taxon>
        <taxon>Micromonosporales</taxon>
        <taxon>Micromonosporaceae</taxon>
        <taxon>Dactylosporangium</taxon>
    </lineage>
</organism>
<reference evidence="2" key="1">
    <citation type="journal article" date="2019" name="Int. J. Syst. Evol. Microbiol.">
        <title>The Global Catalogue of Microorganisms (GCM) 10K type strain sequencing project: providing services to taxonomists for standard genome sequencing and annotation.</title>
        <authorList>
            <consortium name="The Broad Institute Genomics Platform"/>
            <consortium name="The Broad Institute Genome Sequencing Center for Infectious Disease"/>
            <person name="Wu L."/>
            <person name="Ma J."/>
        </authorList>
    </citation>
    <scope>NUCLEOTIDE SEQUENCE [LARGE SCALE GENOMIC DNA]</scope>
    <source>
        <strain evidence="2">CGMCC 4.7152</strain>
    </source>
</reference>
<sequence length="113" mass="11784">MTKIEQLIEVLKDLLNAATPGQKLASVEELQDSIPGGAGIGTVIRAVQQAQAMGLPIVAVRGQDGGYFRGPYENRVAPMAVTDGVDVAALLAQAHEIRRAVDELIAHLATAAA</sequence>
<dbReference type="RefSeq" id="WP_380128136.1">
    <property type="nucleotide sequence ID" value="NZ_JBHSIU010000126.1"/>
</dbReference>
<keyword evidence="2" id="KW-1185">Reference proteome</keyword>
<accession>A0ABV9WIN9</accession>
<protein>
    <submittedName>
        <fullName evidence="1">Uncharacterized protein</fullName>
    </submittedName>
</protein>
<dbReference type="EMBL" id="JBHSIU010000126">
    <property type="protein sequence ID" value="MFC5007495.1"/>
    <property type="molecule type" value="Genomic_DNA"/>
</dbReference>